<protein>
    <submittedName>
        <fullName evidence="2">Uncharacterized protein</fullName>
    </submittedName>
</protein>
<dbReference type="Proteomes" id="UP001314181">
    <property type="component" value="Unassembled WGS sequence"/>
</dbReference>
<proteinExistence type="predicted"/>
<gene>
    <name evidence="2" type="ORF">CAXC1_70019</name>
</gene>
<accession>A0ABM9N926</accession>
<evidence type="ECO:0000313" key="3">
    <source>
        <dbReference type="Proteomes" id="UP001314181"/>
    </source>
</evidence>
<dbReference type="RefSeq" id="WP_338364743.1">
    <property type="nucleotide sequence ID" value="NZ_CAWVOK010000033.1"/>
</dbReference>
<feature type="compositionally biased region" description="Polar residues" evidence="1">
    <location>
        <begin position="301"/>
        <end position="311"/>
    </location>
</feature>
<feature type="region of interest" description="Disordered" evidence="1">
    <location>
        <begin position="299"/>
        <end position="332"/>
    </location>
</feature>
<reference evidence="2 3" key="1">
    <citation type="submission" date="2024-01" db="EMBL/GenBank/DDBJ databases">
        <authorList>
            <person name="Kunselman E."/>
        </authorList>
    </citation>
    <scope>NUCLEOTIDE SEQUENCE [LARGE SCALE GENOMIC DNA]</scope>
    <source>
        <strain evidence="2">2 abalone samples</strain>
    </source>
</reference>
<sequence length="332" mass="38199">MPSSHDIKIYELDIVNKMLDDYQKLIDSNNKDGHNKQSGHHTTEQRKILVDNITKNIALKSSNLNKNFLTTWSQNNHISYDRLMATTKAASSIMPEYKHNRSEIIAKSLFDELVKSTNMSESEAWLSLLNMLYTTTKDDLAENKKTADFFAKWSKENGLEHRDVRHAFMMHQHKFLKGKSKTLNSHNTPQQTEEAEPLLDDERKIINDKILDVMGSITLTKEEIELEKIKLKEQLRRRELGIDVQNATEMQEANAMLQAKQDIIAELADMLYDSTVKIEDVPSKKNIKKKIQDKILENKKNTTATMPSTAISAARTKEVKTPDKSVKNTHYK</sequence>
<evidence type="ECO:0000256" key="1">
    <source>
        <dbReference type="SAM" id="MobiDB-lite"/>
    </source>
</evidence>
<feature type="compositionally biased region" description="Basic and acidic residues" evidence="1">
    <location>
        <begin position="315"/>
        <end position="326"/>
    </location>
</feature>
<dbReference type="EMBL" id="CAWVOK010000033">
    <property type="protein sequence ID" value="CAK8163495.1"/>
    <property type="molecule type" value="Genomic_DNA"/>
</dbReference>
<comment type="caution">
    <text evidence="2">The sequence shown here is derived from an EMBL/GenBank/DDBJ whole genome shotgun (WGS) entry which is preliminary data.</text>
</comment>
<evidence type="ECO:0000313" key="2">
    <source>
        <dbReference type="EMBL" id="CAK8163495.1"/>
    </source>
</evidence>
<name>A0ABM9N926_9RICK</name>
<organism evidence="2 3">
    <name type="scientific">Candidatus Xenohaliotis californiensis</name>
    <dbReference type="NCBI Taxonomy" id="84677"/>
    <lineage>
        <taxon>Bacteria</taxon>
        <taxon>Pseudomonadati</taxon>
        <taxon>Pseudomonadota</taxon>
        <taxon>Alphaproteobacteria</taxon>
        <taxon>Rickettsiales</taxon>
        <taxon>Anaplasmataceae</taxon>
        <taxon>Candidatus Xenohaliotis</taxon>
    </lineage>
</organism>
<keyword evidence="3" id="KW-1185">Reference proteome</keyword>